<dbReference type="EMBL" id="BLLF01007940">
    <property type="protein sequence ID" value="GFH33185.1"/>
    <property type="molecule type" value="Genomic_DNA"/>
</dbReference>
<comment type="similarity">
    <text evidence="1 2">Belongs to the RNase T2 family.</text>
</comment>
<dbReference type="InterPro" id="IPR001568">
    <property type="entry name" value="RNase_T2-like"/>
</dbReference>
<dbReference type="GO" id="GO:0033897">
    <property type="term" value="F:ribonuclease T2 activity"/>
    <property type="evidence" value="ECO:0007669"/>
    <property type="project" value="InterPro"/>
</dbReference>
<accession>A0A6A0AL31</accession>
<evidence type="ECO:0000313" key="4">
    <source>
        <dbReference type="Proteomes" id="UP000485058"/>
    </source>
</evidence>
<dbReference type="PANTHER" id="PTHR11240:SF22">
    <property type="entry name" value="RIBONUCLEASE T2"/>
    <property type="match status" value="1"/>
</dbReference>
<dbReference type="Gene3D" id="3.90.730.10">
    <property type="entry name" value="Ribonuclease T2-like"/>
    <property type="match status" value="1"/>
</dbReference>
<dbReference type="InterPro" id="IPR036430">
    <property type="entry name" value="RNase_T2-like_sf"/>
</dbReference>
<feature type="non-terminal residue" evidence="3">
    <location>
        <position position="116"/>
    </location>
</feature>
<dbReference type="PANTHER" id="PTHR11240">
    <property type="entry name" value="RIBONUCLEASE T2"/>
    <property type="match status" value="1"/>
</dbReference>
<evidence type="ECO:0000256" key="1">
    <source>
        <dbReference type="ARBA" id="ARBA00007469"/>
    </source>
</evidence>
<dbReference type="GO" id="GO:0003723">
    <property type="term" value="F:RNA binding"/>
    <property type="evidence" value="ECO:0007669"/>
    <property type="project" value="InterPro"/>
</dbReference>
<gene>
    <name evidence="3" type="ORF">HaLaN_32514</name>
</gene>
<evidence type="ECO:0000256" key="2">
    <source>
        <dbReference type="RuleBase" id="RU004328"/>
    </source>
</evidence>
<dbReference type="PROSITE" id="PS00530">
    <property type="entry name" value="RNASE_T2_1"/>
    <property type="match status" value="1"/>
</dbReference>
<feature type="non-terminal residue" evidence="3">
    <location>
        <position position="1"/>
    </location>
</feature>
<dbReference type="AlphaFoldDB" id="A0A6A0AL31"/>
<reference evidence="3 4" key="1">
    <citation type="submission" date="2020-02" db="EMBL/GenBank/DDBJ databases">
        <title>Draft genome sequence of Haematococcus lacustris strain NIES-144.</title>
        <authorList>
            <person name="Morimoto D."/>
            <person name="Nakagawa S."/>
            <person name="Yoshida T."/>
            <person name="Sawayama S."/>
        </authorList>
    </citation>
    <scope>NUCLEOTIDE SEQUENCE [LARGE SCALE GENOMIC DNA]</scope>
    <source>
        <strain evidence="3 4">NIES-144</strain>
    </source>
</reference>
<sequence>MANINAHDGQDGLKPCWHPTALASRVNMAVRWTMHIAVLAVCVAQILCDARELELGRKLQSHSSDDPFDYFMFVRQWPSTFCAAHGCPKLTHPDWYRFTIHGLWPNYADGTWPQFC</sequence>
<dbReference type="Proteomes" id="UP000485058">
    <property type="component" value="Unassembled WGS sequence"/>
</dbReference>
<organism evidence="3 4">
    <name type="scientific">Haematococcus lacustris</name>
    <name type="common">Green alga</name>
    <name type="synonym">Haematococcus pluvialis</name>
    <dbReference type="NCBI Taxonomy" id="44745"/>
    <lineage>
        <taxon>Eukaryota</taxon>
        <taxon>Viridiplantae</taxon>
        <taxon>Chlorophyta</taxon>
        <taxon>core chlorophytes</taxon>
        <taxon>Chlorophyceae</taxon>
        <taxon>CS clade</taxon>
        <taxon>Chlamydomonadales</taxon>
        <taxon>Haematococcaceae</taxon>
        <taxon>Haematococcus</taxon>
    </lineage>
</organism>
<dbReference type="Pfam" id="PF00445">
    <property type="entry name" value="Ribonuclease_T2"/>
    <property type="match status" value="1"/>
</dbReference>
<protein>
    <submittedName>
        <fullName evidence="3">Uncharacterized protein</fullName>
    </submittedName>
</protein>
<comment type="caution">
    <text evidence="3">The sequence shown here is derived from an EMBL/GenBank/DDBJ whole genome shotgun (WGS) entry which is preliminary data.</text>
</comment>
<dbReference type="SUPFAM" id="SSF55895">
    <property type="entry name" value="Ribonuclease Rh-like"/>
    <property type="match status" value="1"/>
</dbReference>
<name>A0A6A0AL31_HAELA</name>
<proteinExistence type="inferred from homology"/>
<evidence type="ECO:0000313" key="3">
    <source>
        <dbReference type="EMBL" id="GFH33185.1"/>
    </source>
</evidence>
<dbReference type="InterPro" id="IPR018188">
    <property type="entry name" value="RNase_T2_His_AS_1"/>
</dbReference>
<dbReference type="GO" id="GO:0006401">
    <property type="term" value="P:RNA catabolic process"/>
    <property type="evidence" value="ECO:0007669"/>
    <property type="project" value="TreeGrafter"/>
</dbReference>
<keyword evidence="4" id="KW-1185">Reference proteome</keyword>
<dbReference type="GO" id="GO:0005576">
    <property type="term" value="C:extracellular region"/>
    <property type="evidence" value="ECO:0007669"/>
    <property type="project" value="TreeGrafter"/>
</dbReference>